<comment type="subcellular location">
    <subcellularLocation>
        <location evidence="1 6">Nucleus</location>
    </subcellularLocation>
</comment>
<dbReference type="InterPro" id="IPR030456">
    <property type="entry name" value="TF_fork_head_CS_2"/>
</dbReference>
<dbReference type="PROSITE" id="PS00657">
    <property type="entry name" value="FORK_HEAD_1"/>
    <property type="match status" value="1"/>
</dbReference>
<dbReference type="Pfam" id="PF00498">
    <property type="entry name" value="FHA"/>
    <property type="match status" value="1"/>
</dbReference>
<feature type="compositionally biased region" description="Polar residues" evidence="7">
    <location>
        <begin position="525"/>
        <end position="545"/>
    </location>
</feature>
<feature type="DNA-binding region" description="Fork-head" evidence="6">
    <location>
        <begin position="339"/>
        <end position="424"/>
    </location>
</feature>
<feature type="compositionally biased region" description="Polar residues" evidence="7">
    <location>
        <begin position="583"/>
        <end position="599"/>
    </location>
</feature>
<keyword evidence="3 6" id="KW-0238">DNA-binding</keyword>
<keyword evidence="4" id="KW-0804">Transcription</keyword>
<reference evidence="10 11" key="1">
    <citation type="submission" date="2024-01" db="EMBL/GenBank/DDBJ databases">
        <authorList>
            <person name="Allen C."/>
            <person name="Tagirdzhanova G."/>
        </authorList>
    </citation>
    <scope>NUCLEOTIDE SEQUENCE [LARGE SCALE GENOMIC DNA]</scope>
</reference>
<name>A0ABP0AQL8_9PEZI</name>
<feature type="compositionally biased region" description="Polar residues" evidence="7">
    <location>
        <begin position="53"/>
        <end position="62"/>
    </location>
</feature>
<feature type="compositionally biased region" description="Basic and acidic residues" evidence="7">
    <location>
        <begin position="17"/>
        <end position="29"/>
    </location>
</feature>
<dbReference type="PANTHER" id="PTHR45881">
    <property type="entry name" value="CHECKPOINT SUPPRESSOR 1-LIKE, ISOFORM A-RELATED"/>
    <property type="match status" value="1"/>
</dbReference>
<evidence type="ECO:0000256" key="2">
    <source>
        <dbReference type="ARBA" id="ARBA00023015"/>
    </source>
</evidence>
<dbReference type="CDD" id="cd00059">
    <property type="entry name" value="FH_FOX"/>
    <property type="match status" value="1"/>
</dbReference>
<dbReference type="Proteomes" id="UP001642482">
    <property type="component" value="Unassembled WGS sequence"/>
</dbReference>
<evidence type="ECO:0000313" key="10">
    <source>
        <dbReference type="EMBL" id="CAK7209536.1"/>
    </source>
</evidence>
<dbReference type="InterPro" id="IPR000253">
    <property type="entry name" value="FHA_dom"/>
</dbReference>
<feature type="compositionally biased region" description="Polar residues" evidence="7">
    <location>
        <begin position="298"/>
        <end position="310"/>
    </location>
</feature>
<feature type="region of interest" description="Disordered" evidence="7">
    <location>
        <begin position="431"/>
        <end position="553"/>
    </location>
</feature>
<feature type="domain" description="Fork-head" evidence="9">
    <location>
        <begin position="339"/>
        <end position="424"/>
    </location>
</feature>
<feature type="domain" description="FHA" evidence="8">
    <location>
        <begin position="123"/>
        <end position="187"/>
    </location>
</feature>
<feature type="region of interest" description="Disordered" evidence="7">
    <location>
        <begin position="580"/>
        <end position="600"/>
    </location>
</feature>
<feature type="compositionally biased region" description="Polar residues" evidence="7">
    <location>
        <begin position="253"/>
        <end position="271"/>
    </location>
</feature>
<evidence type="ECO:0000256" key="4">
    <source>
        <dbReference type="ARBA" id="ARBA00023163"/>
    </source>
</evidence>
<dbReference type="InterPro" id="IPR008984">
    <property type="entry name" value="SMAD_FHA_dom_sf"/>
</dbReference>
<dbReference type="SUPFAM" id="SSF46785">
    <property type="entry name" value="Winged helix' DNA-binding domain"/>
    <property type="match status" value="1"/>
</dbReference>
<dbReference type="PROSITE" id="PS00658">
    <property type="entry name" value="FORK_HEAD_2"/>
    <property type="match status" value="1"/>
</dbReference>
<feature type="region of interest" description="Disordered" evidence="7">
    <location>
        <begin position="628"/>
        <end position="707"/>
    </location>
</feature>
<dbReference type="Pfam" id="PF00250">
    <property type="entry name" value="Forkhead"/>
    <property type="match status" value="1"/>
</dbReference>
<organism evidence="10 11">
    <name type="scientific">Sporothrix eucalyptigena</name>
    <dbReference type="NCBI Taxonomy" id="1812306"/>
    <lineage>
        <taxon>Eukaryota</taxon>
        <taxon>Fungi</taxon>
        <taxon>Dikarya</taxon>
        <taxon>Ascomycota</taxon>
        <taxon>Pezizomycotina</taxon>
        <taxon>Sordariomycetes</taxon>
        <taxon>Sordariomycetidae</taxon>
        <taxon>Ophiostomatales</taxon>
        <taxon>Ophiostomataceae</taxon>
        <taxon>Sporothrix</taxon>
    </lineage>
</organism>
<dbReference type="InterPro" id="IPR001766">
    <property type="entry name" value="Fork_head_dom"/>
</dbReference>
<evidence type="ECO:0000259" key="8">
    <source>
        <dbReference type="PROSITE" id="PS50006"/>
    </source>
</evidence>
<dbReference type="PRINTS" id="PR00053">
    <property type="entry name" value="FORKHEAD"/>
</dbReference>
<evidence type="ECO:0000256" key="3">
    <source>
        <dbReference type="ARBA" id="ARBA00023125"/>
    </source>
</evidence>
<dbReference type="InterPro" id="IPR018122">
    <property type="entry name" value="TF_fork_head_CS_1"/>
</dbReference>
<evidence type="ECO:0000256" key="1">
    <source>
        <dbReference type="ARBA" id="ARBA00004123"/>
    </source>
</evidence>
<feature type="compositionally biased region" description="Low complexity" evidence="7">
    <location>
        <begin position="628"/>
        <end position="643"/>
    </location>
</feature>
<dbReference type="CDD" id="cd22701">
    <property type="entry name" value="FHA_FKH1-like"/>
    <property type="match status" value="1"/>
</dbReference>
<evidence type="ECO:0000256" key="6">
    <source>
        <dbReference type="PROSITE-ProRule" id="PRU00089"/>
    </source>
</evidence>
<evidence type="ECO:0000259" key="9">
    <source>
        <dbReference type="PROSITE" id="PS50039"/>
    </source>
</evidence>
<dbReference type="PROSITE" id="PS50039">
    <property type="entry name" value="FORK_HEAD_3"/>
    <property type="match status" value="1"/>
</dbReference>
<feature type="compositionally biased region" description="Polar residues" evidence="7">
    <location>
        <begin position="676"/>
        <end position="685"/>
    </location>
</feature>
<protein>
    <submittedName>
        <fullName evidence="10">Transcription factor</fullName>
    </submittedName>
</protein>
<dbReference type="InterPro" id="IPR036390">
    <property type="entry name" value="WH_DNA-bd_sf"/>
</dbReference>
<feature type="region of interest" description="Disordered" evidence="7">
    <location>
        <begin position="251"/>
        <end position="318"/>
    </location>
</feature>
<dbReference type="PROSITE" id="PS50006">
    <property type="entry name" value="FHA_DOMAIN"/>
    <property type="match status" value="1"/>
</dbReference>
<feature type="region of interest" description="Disordered" evidence="7">
    <location>
        <begin position="1"/>
        <end position="64"/>
    </location>
</feature>
<keyword evidence="2" id="KW-0805">Transcription regulation</keyword>
<dbReference type="PANTHER" id="PTHR45881:SF1">
    <property type="entry name" value="FORK HEAD PROTEIN HOMOLOG 2"/>
    <property type="match status" value="1"/>
</dbReference>
<dbReference type="Gene3D" id="2.60.200.20">
    <property type="match status" value="1"/>
</dbReference>
<gene>
    <name evidence="10" type="primary">FKH2</name>
    <name evidence="10" type="ORF">SEUCBS140593_000526</name>
</gene>
<dbReference type="InterPro" id="IPR036388">
    <property type="entry name" value="WH-like_DNA-bd_sf"/>
</dbReference>
<accession>A0ABP0AQL8</accession>
<keyword evidence="5 6" id="KW-0539">Nucleus</keyword>
<proteinExistence type="predicted"/>
<feature type="compositionally biased region" description="Basic and acidic residues" evidence="7">
    <location>
        <begin position="482"/>
        <end position="499"/>
    </location>
</feature>
<dbReference type="SMART" id="SM00339">
    <property type="entry name" value="FH"/>
    <property type="match status" value="1"/>
</dbReference>
<sequence length="735" mass="79900">MPPTPRRSSQRTRRNSWRKDGTDRPEESSPTRPAKRRKQADESPRDVPEEETSSLLADSSAVNPADETQMLVRVTQHLLAPNDDLRASKDHSNAIHEANKDGVQAYAKIAAQDWTFYVTKLTINIGRTPEPPPEYPPRYDPEADPDFVHIDLGPSKMVSRQHAQIAFNTKSEQWYLNVKGRNGIKVNTLPWRLGQSKPLESGDVIEIGGIEMMFVLPLETSPLHIHDIYLQRAGLPKAEPSDDTSLRHKLRATTPTGSGLESSPRGSTIRSTLPRGQPTPQAIAPAPPDYKRPGTPPSARSRTSVPSSHLKSPAFRDIPTMVVHPNDVDLSLDENKNLKPQYSYAQMITQAIMNTSDGRLNLNGIYTFIMENYSYYKHQQAAGWQNSIRHNLSLNKAFEKVARSTEEPGKGMKWYILPDYKDEMVRIAYRGGRGGHRGSSNPSSPSQLNYVNQGPRDMAAKDQGSARKRRVSPSGSPQPRSSLRDAHMTPDRSSRRLLPDEAPASSDGSPLPRYRRGAAAASRAKTSTSNVGGAATNDASASGTTADPVLPRSPTLTSAFLQDEISSSFVTPAPHRVELKLNPPSTLQRPSQHMPTSSPAPFWKYADIGSTPLKPPASLDFSPSKALGLSSGGVSSSVAMPASSSPPPVKRSGMKSPISSPTRPARTLSENKDETAASSSKPSTSVPEEAPPVPALPEVEEDGGFDLSKGFQSIGSYHAPVRHGLPVATAMNGKP</sequence>
<dbReference type="Gene3D" id="1.10.10.10">
    <property type="entry name" value="Winged helix-like DNA-binding domain superfamily/Winged helix DNA-binding domain"/>
    <property type="match status" value="1"/>
</dbReference>
<keyword evidence="11" id="KW-1185">Reference proteome</keyword>
<evidence type="ECO:0000256" key="5">
    <source>
        <dbReference type="ARBA" id="ARBA00023242"/>
    </source>
</evidence>
<dbReference type="SUPFAM" id="SSF49879">
    <property type="entry name" value="SMAD/FHA domain"/>
    <property type="match status" value="1"/>
</dbReference>
<evidence type="ECO:0000256" key="7">
    <source>
        <dbReference type="SAM" id="MobiDB-lite"/>
    </source>
</evidence>
<evidence type="ECO:0000313" key="11">
    <source>
        <dbReference type="Proteomes" id="UP001642482"/>
    </source>
</evidence>
<dbReference type="EMBL" id="CAWUHD010000003">
    <property type="protein sequence ID" value="CAK7209536.1"/>
    <property type="molecule type" value="Genomic_DNA"/>
</dbReference>
<comment type="caution">
    <text evidence="10">The sequence shown here is derived from an EMBL/GenBank/DDBJ whole genome shotgun (WGS) entry which is preliminary data.</text>
</comment>